<reference evidence="1" key="1">
    <citation type="submission" date="2022-07" db="EMBL/GenBank/DDBJ databases">
        <title>Genome Sequence of Phlebia brevispora.</title>
        <authorList>
            <person name="Buettner E."/>
        </authorList>
    </citation>
    <scope>NUCLEOTIDE SEQUENCE</scope>
    <source>
        <strain evidence="1">MPL23</strain>
    </source>
</reference>
<sequence>MELTEYLDISYSPTAPGPLHEFDLYIPASTHTRRPPLLCFVHGGAWRSEDKADHAELARRLAQLTSYPVAVPNYRLTKPETPLRHPAHTEDLLQFLNFILDWDGLQGLDGRPYDPSRLYVFGHSCSAHMLTSILLIPPTGSASAASHPSRLPRVCSSPFPRYRDWFIAPTFGDLPSYEAFNTASYSLRESGEHIRWMLIHSKGDTLVDVAQTETILARLQDVLAGGKGPGSVQAHWELTSEHNDILKEGDYPRIVANFVIENEKGP</sequence>
<proteinExistence type="predicted"/>
<dbReference type="EMBL" id="JANHOG010000720">
    <property type="protein sequence ID" value="KAJ3551995.1"/>
    <property type="molecule type" value="Genomic_DNA"/>
</dbReference>
<comment type="caution">
    <text evidence="1">The sequence shown here is derived from an EMBL/GenBank/DDBJ whole genome shotgun (WGS) entry which is preliminary data.</text>
</comment>
<evidence type="ECO:0000313" key="2">
    <source>
        <dbReference type="Proteomes" id="UP001148662"/>
    </source>
</evidence>
<protein>
    <submittedName>
        <fullName evidence="1">Uncharacterized protein</fullName>
    </submittedName>
</protein>
<name>A0ACC1T321_9APHY</name>
<dbReference type="Proteomes" id="UP001148662">
    <property type="component" value="Unassembled WGS sequence"/>
</dbReference>
<evidence type="ECO:0000313" key="1">
    <source>
        <dbReference type="EMBL" id="KAJ3551995.1"/>
    </source>
</evidence>
<keyword evidence="2" id="KW-1185">Reference proteome</keyword>
<organism evidence="1 2">
    <name type="scientific">Phlebia brevispora</name>
    <dbReference type="NCBI Taxonomy" id="194682"/>
    <lineage>
        <taxon>Eukaryota</taxon>
        <taxon>Fungi</taxon>
        <taxon>Dikarya</taxon>
        <taxon>Basidiomycota</taxon>
        <taxon>Agaricomycotina</taxon>
        <taxon>Agaricomycetes</taxon>
        <taxon>Polyporales</taxon>
        <taxon>Meruliaceae</taxon>
        <taxon>Phlebia</taxon>
    </lineage>
</organism>
<gene>
    <name evidence="1" type="ORF">NM688_g4390</name>
</gene>
<accession>A0ACC1T321</accession>